<dbReference type="GO" id="GO:0006402">
    <property type="term" value="P:mRNA catabolic process"/>
    <property type="evidence" value="ECO:0007669"/>
    <property type="project" value="UniProtKB-ARBA"/>
</dbReference>
<evidence type="ECO:0000313" key="10">
    <source>
        <dbReference type="Proteomes" id="UP000245207"/>
    </source>
</evidence>
<evidence type="ECO:0000256" key="2">
    <source>
        <dbReference type="ARBA" id="ARBA00022490"/>
    </source>
</evidence>
<keyword evidence="10" id="KW-1185">Reference proteome</keyword>
<reference evidence="9 10" key="1">
    <citation type="journal article" date="2018" name="Mol. Plant">
        <title>The genome of Artemisia annua provides insight into the evolution of Asteraceae family and artemisinin biosynthesis.</title>
        <authorList>
            <person name="Shen Q."/>
            <person name="Zhang L."/>
            <person name="Liao Z."/>
            <person name="Wang S."/>
            <person name="Yan T."/>
            <person name="Shi P."/>
            <person name="Liu M."/>
            <person name="Fu X."/>
            <person name="Pan Q."/>
            <person name="Wang Y."/>
            <person name="Lv Z."/>
            <person name="Lu X."/>
            <person name="Zhang F."/>
            <person name="Jiang W."/>
            <person name="Ma Y."/>
            <person name="Chen M."/>
            <person name="Hao X."/>
            <person name="Li L."/>
            <person name="Tang Y."/>
            <person name="Lv G."/>
            <person name="Zhou Y."/>
            <person name="Sun X."/>
            <person name="Brodelius P.E."/>
            <person name="Rose J.K.C."/>
            <person name="Tang K."/>
        </authorList>
    </citation>
    <scope>NUCLEOTIDE SEQUENCE [LARGE SCALE GENOMIC DNA]</scope>
    <source>
        <strain evidence="10">cv. Huhao1</strain>
        <tissue evidence="9">Leaf</tissue>
    </source>
</reference>
<evidence type="ECO:0000256" key="5">
    <source>
        <dbReference type="ARBA" id="ARBA00023089"/>
    </source>
</evidence>
<dbReference type="SUPFAM" id="SSF52058">
    <property type="entry name" value="L domain-like"/>
    <property type="match status" value="1"/>
</dbReference>
<dbReference type="GO" id="GO:0005737">
    <property type="term" value="C:cytoplasm"/>
    <property type="evidence" value="ECO:0007669"/>
    <property type="project" value="UniProtKB-SubCell"/>
</dbReference>
<keyword evidence="5" id="KW-0287">Flowering</keyword>
<protein>
    <submittedName>
        <fullName evidence="9">RNA-binding protein-defense related 1</fullName>
    </submittedName>
</protein>
<dbReference type="GO" id="GO:2000028">
    <property type="term" value="P:regulation of photoperiodism, flowering"/>
    <property type="evidence" value="ECO:0007669"/>
    <property type="project" value="UniProtKB-ARBA"/>
</dbReference>
<dbReference type="PRINTS" id="PR00961">
    <property type="entry name" value="HUDSXLRNA"/>
</dbReference>
<feature type="domain" description="RRM" evidence="8">
    <location>
        <begin position="99"/>
        <end position="180"/>
    </location>
</feature>
<dbReference type="Gene3D" id="3.30.70.330">
    <property type="match status" value="3"/>
</dbReference>
<dbReference type="FunFam" id="3.30.70.330:FF:000302">
    <property type="entry name" value="RNA-binding protein BRN1"/>
    <property type="match status" value="1"/>
</dbReference>
<dbReference type="GO" id="GO:1990904">
    <property type="term" value="C:ribonucleoprotein complex"/>
    <property type="evidence" value="ECO:0007669"/>
    <property type="project" value="InterPro"/>
</dbReference>
<feature type="region of interest" description="Disordered" evidence="7">
    <location>
        <begin position="878"/>
        <end position="897"/>
    </location>
</feature>
<evidence type="ECO:0000259" key="8">
    <source>
        <dbReference type="PROSITE" id="PS50102"/>
    </source>
</evidence>
<dbReference type="InterPro" id="IPR032675">
    <property type="entry name" value="LRR_dom_sf"/>
</dbReference>
<dbReference type="AlphaFoldDB" id="A0A2U1L1V4"/>
<dbReference type="InterPro" id="IPR001611">
    <property type="entry name" value="Leu-rich_rpt"/>
</dbReference>
<evidence type="ECO:0000256" key="7">
    <source>
        <dbReference type="SAM" id="MobiDB-lite"/>
    </source>
</evidence>
<dbReference type="Gene3D" id="3.80.10.10">
    <property type="entry name" value="Ribonuclease Inhibitor"/>
    <property type="match status" value="2"/>
</dbReference>
<evidence type="ECO:0000256" key="6">
    <source>
        <dbReference type="PROSITE-ProRule" id="PRU00176"/>
    </source>
</evidence>
<feature type="domain" description="RRM" evidence="8">
    <location>
        <begin position="323"/>
        <end position="379"/>
    </location>
</feature>
<organism evidence="9 10">
    <name type="scientific">Artemisia annua</name>
    <name type="common">Sweet wormwood</name>
    <dbReference type="NCBI Taxonomy" id="35608"/>
    <lineage>
        <taxon>Eukaryota</taxon>
        <taxon>Viridiplantae</taxon>
        <taxon>Streptophyta</taxon>
        <taxon>Embryophyta</taxon>
        <taxon>Tracheophyta</taxon>
        <taxon>Spermatophyta</taxon>
        <taxon>Magnoliopsida</taxon>
        <taxon>eudicotyledons</taxon>
        <taxon>Gunneridae</taxon>
        <taxon>Pentapetalae</taxon>
        <taxon>asterids</taxon>
        <taxon>campanulids</taxon>
        <taxon>Asterales</taxon>
        <taxon>Asteraceae</taxon>
        <taxon>Asteroideae</taxon>
        <taxon>Anthemideae</taxon>
        <taxon>Artemisiinae</taxon>
        <taxon>Artemisia</taxon>
    </lineage>
</organism>
<dbReference type="EMBL" id="PKPP01012101">
    <property type="protein sequence ID" value="PWA42950.1"/>
    <property type="molecule type" value="Genomic_DNA"/>
</dbReference>
<keyword evidence="4 6" id="KW-0694">RNA-binding</keyword>
<accession>A0A2U1L1V4</accession>
<dbReference type="SMART" id="SM00360">
    <property type="entry name" value="RRM"/>
    <property type="match status" value="3"/>
</dbReference>
<comment type="caution">
    <text evidence="9">The sequence shown here is derived from an EMBL/GenBank/DDBJ whole genome shotgun (WGS) entry which is preliminary data.</text>
</comment>
<dbReference type="Pfam" id="PF13855">
    <property type="entry name" value="LRR_8"/>
    <property type="match status" value="1"/>
</dbReference>
<dbReference type="InterPro" id="IPR057135">
    <property type="entry name" value="At4g27190-like_LRR"/>
</dbReference>
<evidence type="ECO:0000256" key="4">
    <source>
        <dbReference type="ARBA" id="ARBA00022884"/>
    </source>
</evidence>
<dbReference type="PROSITE" id="PS50102">
    <property type="entry name" value="RRM"/>
    <property type="match status" value="3"/>
</dbReference>
<sequence length="924" mass="104221">MAETNKTDECVKLFVGQVPKHMTESQLIAMFKEFALVDEVNIIKDKANRSSRGCCFVICPNREEADKAVEAFHNKRTLTGASSPLQVKYADGELERLEHKLFIGMLPKNVSEGEVSALFSQYGTLKDLQILRGSSQQTSKGCAFVKYETKDQAVAAIEGLNGKHKMAGSTVPLVVKWADNEKERQARKAQKAQSISSTLANVDPTQHPFLFGALPMGYMSPYNGYGYQAGGTYGLMPPYSLNQANALQRGSPRNFAVLPTGYMGSPYPAIPRLQYPPFAYPGRMRPLSGPSSPIPLEVANNHTATSSTAVGSAADHIEGPPGANLFIYHIPQEFGDEELANAFQSFGRVLSYKVFIDKATGVSKCFGMSQNADESDLKEDYPSQLRDSLRCQILLKLVLQLPRLTVIPRTVFEHMPLLEVLDLSSTSIQSLPSSVSSLSSLKELLLRDCSFLIELPIEIGMLTKLKLLDIEGSDVMYIPKEIVQLTDLEVLRLCLSQYAEYYIKAKNVNGGVKVPRMMISELKKLKEFCISVCQEAEWWEQEIKEIQDEICHLENLEFLKWYLPTDMTLKQFLDIQINRKPAYEKLSNFTFTIGQHAQLTSCLPRGLEKKFAEFEKCLKWINAEGNIYDISKIMTRAKALFLSRHWTIVNLSTFDISKLKYFLLAECNEMETLVKIDDLSEIVENNKKSGLESLEYLSIHYMEKLKSIWEGPIGKDSLSRLRILALHTCLELTTIFTPRLAQNLSCLAELTVEECPKVRSLISTPHSERGPLFPSLERIFLIDLPELDHIFGGLIVLEKLESLMIYNCVKLRRLSEMELPRIQKIKGENKWWNSLNACAPAWENIFEPLKEKSKLINQLLEATNSLQHFHDVVSREAKDKKPLDGPGLGAQETKTDPFNFPLRKKEGRFHTLPGMTFLDSPVEQ</sequence>
<comment type="subcellular location">
    <subcellularLocation>
        <location evidence="1">Cytoplasm</location>
    </subcellularLocation>
</comment>
<dbReference type="Proteomes" id="UP000245207">
    <property type="component" value="Unassembled WGS sequence"/>
</dbReference>
<dbReference type="FunFam" id="3.30.70.330:FF:000216">
    <property type="entry name" value="RNA-binding protein BRN1 isoform X1"/>
    <property type="match status" value="1"/>
</dbReference>
<feature type="domain" description="RRM" evidence="8">
    <location>
        <begin position="11"/>
        <end position="92"/>
    </location>
</feature>
<dbReference type="PANTHER" id="PTHR24012">
    <property type="entry name" value="RNA BINDING PROTEIN"/>
    <property type="match status" value="1"/>
</dbReference>
<dbReference type="InterPro" id="IPR000504">
    <property type="entry name" value="RRM_dom"/>
</dbReference>
<dbReference type="GO" id="GO:0009908">
    <property type="term" value="P:flower development"/>
    <property type="evidence" value="ECO:0007669"/>
    <property type="project" value="UniProtKB-KW"/>
</dbReference>
<evidence type="ECO:0000256" key="1">
    <source>
        <dbReference type="ARBA" id="ARBA00004496"/>
    </source>
</evidence>
<evidence type="ECO:0000256" key="3">
    <source>
        <dbReference type="ARBA" id="ARBA00022737"/>
    </source>
</evidence>
<dbReference type="InterPro" id="IPR002343">
    <property type="entry name" value="Hud_Sxl_RNA"/>
</dbReference>
<dbReference type="Pfam" id="PF23247">
    <property type="entry name" value="LRR_RPS2"/>
    <property type="match status" value="1"/>
</dbReference>
<keyword evidence="2" id="KW-0963">Cytoplasm</keyword>
<dbReference type="InterPro" id="IPR012677">
    <property type="entry name" value="Nucleotide-bd_a/b_plait_sf"/>
</dbReference>
<dbReference type="CDD" id="cd12361">
    <property type="entry name" value="RRM1_2_CELF1-6_like"/>
    <property type="match status" value="2"/>
</dbReference>
<gene>
    <name evidence="9" type="ORF">CTI12_AA540310</name>
</gene>
<dbReference type="GO" id="GO:0003729">
    <property type="term" value="F:mRNA binding"/>
    <property type="evidence" value="ECO:0007669"/>
    <property type="project" value="UniProtKB-ARBA"/>
</dbReference>
<name>A0A2U1L1V4_ARTAN</name>
<keyword evidence="3" id="KW-0677">Repeat</keyword>
<dbReference type="OrthoDB" id="410044at2759"/>
<dbReference type="SUPFAM" id="SSF54928">
    <property type="entry name" value="RNA-binding domain, RBD"/>
    <property type="match status" value="2"/>
</dbReference>
<evidence type="ECO:0000313" key="9">
    <source>
        <dbReference type="EMBL" id="PWA42950.1"/>
    </source>
</evidence>
<dbReference type="InterPro" id="IPR035979">
    <property type="entry name" value="RBD_domain_sf"/>
</dbReference>
<proteinExistence type="predicted"/>
<dbReference type="Pfam" id="PF00076">
    <property type="entry name" value="RRM_1"/>
    <property type="match status" value="3"/>
</dbReference>